<dbReference type="Proteomes" id="UP000541444">
    <property type="component" value="Unassembled WGS sequence"/>
</dbReference>
<comment type="similarity">
    <text evidence="3">Belongs to the peroxisomal targeting signal receptor family.</text>
</comment>
<reference evidence="10 11" key="1">
    <citation type="journal article" date="2020" name="IScience">
        <title>Genome Sequencing of the Endangered Kingdonia uniflora (Circaeasteraceae, Ranunculales) Reveals Potential Mechanisms of Evolutionary Specialization.</title>
        <authorList>
            <person name="Sun Y."/>
            <person name="Deng T."/>
            <person name="Zhang A."/>
            <person name="Moore M.J."/>
            <person name="Landis J.B."/>
            <person name="Lin N."/>
            <person name="Zhang H."/>
            <person name="Zhang X."/>
            <person name="Huang J."/>
            <person name="Zhang X."/>
            <person name="Sun H."/>
            <person name="Wang H."/>
        </authorList>
    </citation>
    <scope>NUCLEOTIDE SEQUENCE [LARGE SCALE GENOMIC DNA]</scope>
    <source>
        <strain evidence="10">TB1705</strain>
        <tissue evidence="10">Leaf</tissue>
    </source>
</reference>
<accession>A0A7J7MLE5</accession>
<dbReference type="PANTHER" id="PTHR10130:SF0">
    <property type="entry name" value="GH08708P"/>
    <property type="match status" value="1"/>
</dbReference>
<dbReference type="InterPro" id="IPR011990">
    <property type="entry name" value="TPR-like_helical_dom_sf"/>
</dbReference>
<comment type="caution">
    <text evidence="10">The sequence shown here is derived from an EMBL/GenBank/DDBJ whole genome shotgun (WGS) entry which is preliminary data.</text>
</comment>
<dbReference type="Gene3D" id="1.25.40.10">
    <property type="entry name" value="Tetratricopeptide repeat domain"/>
    <property type="match status" value="1"/>
</dbReference>
<feature type="signal peptide" evidence="9">
    <location>
        <begin position="1"/>
        <end position="25"/>
    </location>
</feature>
<sequence length="183" mass="20441">MGAHFSSCGRFLAACVACMLPHVEADSGLHMQQDVTGASTSPTRHPISALQVIYELRAIAFMMCAQDVDPKNLEVLLALGMTHTNDFTSLHYIEELEQAAALKYLYGWLQNHPKYGTIAPPEWSNSLYYADVDRLFNESAQISPDDGDDHIVLGVLYNLSREYDKVIGSFQTVLKLKPRNYSL</sequence>
<feature type="repeat" description="TPR" evidence="8">
    <location>
        <begin position="147"/>
        <end position="180"/>
    </location>
</feature>
<dbReference type="PANTHER" id="PTHR10130">
    <property type="entry name" value="PEROXISOMAL TARGETING SIGNAL 1 RECEPTOR PEX5"/>
    <property type="match status" value="1"/>
</dbReference>
<keyword evidence="5" id="KW-0677">Repeat</keyword>
<dbReference type="InterPro" id="IPR019734">
    <property type="entry name" value="TPR_rpt"/>
</dbReference>
<feature type="chain" id="PRO_5029759609" evidence="9">
    <location>
        <begin position="26"/>
        <end position="183"/>
    </location>
</feature>
<dbReference type="AlphaFoldDB" id="A0A7J7MLE5"/>
<dbReference type="PROSITE" id="PS50005">
    <property type="entry name" value="TPR"/>
    <property type="match status" value="1"/>
</dbReference>
<keyword evidence="6 8" id="KW-0802">TPR repeat</keyword>
<gene>
    <name evidence="10" type="ORF">GIB67_007143</name>
</gene>
<dbReference type="SUPFAM" id="SSF48452">
    <property type="entry name" value="TPR-like"/>
    <property type="match status" value="1"/>
</dbReference>
<evidence type="ECO:0000256" key="5">
    <source>
        <dbReference type="ARBA" id="ARBA00022737"/>
    </source>
</evidence>
<dbReference type="GO" id="GO:0005052">
    <property type="term" value="F:peroxisome matrix targeting signal-1 binding"/>
    <property type="evidence" value="ECO:0007669"/>
    <property type="project" value="TreeGrafter"/>
</dbReference>
<keyword evidence="11" id="KW-1185">Reference proteome</keyword>
<evidence type="ECO:0000256" key="6">
    <source>
        <dbReference type="ARBA" id="ARBA00022803"/>
    </source>
</evidence>
<protein>
    <submittedName>
        <fullName evidence="10">Uncharacterized protein</fullName>
    </submittedName>
</protein>
<evidence type="ECO:0000256" key="1">
    <source>
        <dbReference type="ARBA" id="ARBA00004275"/>
    </source>
</evidence>
<dbReference type="InterPro" id="IPR024111">
    <property type="entry name" value="PEX5/PEX5L"/>
</dbReference>
<comment type="subcellular location">
    <subcellularLocation>
        <location evidence="2">Cytoplasm</location>
    </subcellularLocation>
    <subcellularLocation>
        <location evidence="1">Peroxisome</location>
    </subcellularLocation>
</comment>
<evidence type="ECO:0000256" key="4">
    <source>
        <dbReference type="ARBA" id="ARBA00022490"/>
    </source>
</evidence>
<name>A0A7J7MLE5_9MAGN</name>
<proteinExistence type="inferred from homology"/>
<evidence type="ECO:0000313" key="10">
    <source>
        <dbReference type="EMBL" id="KAF6155706.1"/>
    </source>
</evidence>
<evidence type="ECO:0000256" key="2">
    <source>
        <dbReference type="ARBA" id="ARBA00004496"/>
    </source>
</evidence>
<evidence type="ECO:0000256" key="7">
    <source>
        <dbReference type="ARBA" id="ARBA00023140"/>
    </source>
</evidence>
<evidence type="ECO:0000313" key="11">
    <source>
        <dbReference type="Proteomes" id="UP000541444"/>
    </source>
</evidence>
<evidence type="ECO:0000256" key="9">
    <source>
        <dbReference type="SAM" id="SignalP"/>
    </source>
</evidence>
<evidence type="ECO:0000256" key="3">
    <source>
        <dbReference type="ARBA" id="ARBA00005348"/>
    </source>
</evidence>
<dbReference type="GO" id="GO:0005778">
    <property type="term" value="C:peroxisomal membrane"/>
    <property type="evidence" value="ECO:0007669"/>
    <property type="project" value="TreeGrafter"/>
</dbReference>
<keyword evidence="7" id="KW-0576">Peroxisome</keyword>
<keyword evidence="9" id="KW-0732">Signal</keyword>
<dbReference type="OrthoDB" id="987945at2759"/>
<dbReference type="EMBL" id="JACGCM010001406">
    <property type="protein sequence ID" value="KAF6155706.1"/>
    <property type="molecule type" value="Genomic_DNA"/>
</dbReference>
<keyword evidence="4" id="KW-0963">Cytoplasm</keyword>
<evidence type="ECO:0000256" key="8">
    <source>
        <dbReference type="PROSITE-ProRule" id="PRU00339"/>
    </source>
</evidence>
<dbReference type="GO" id="GO:0005829">
    <property type="term" value="C:cytosol"/>
    <property type="evidence" value="ECO:0007669"/>
    <property type="project" value="TreeGrafter"/>
</dbReference>
<dbReference type="GO" id="GO:0016560">
    <property type="term" value="P:protein import into peroxisome matrix, docking"/>
    <property type="evidence" value="ECO:0007669"/>
    <property type="project" value="TreeGrafter"/>
</dbReference>
<organism evidence="10 11">
    <name type="scientific">Kingdonia uniflora</name>
    <dbReference type="NCBI Taxonomy" id="39325"/>
    <lineage>
        <taxon>Eukaryota</taxon>
        <taxon>Viridiplantae</taxon>
        <taxon>Streptophyta</taxon>
        <taxon>Embryophyta</taxon>
        <taxon>Tracheophyta</taxon>
        <taxon>Spermatophyta</taxon>
        <taxon>Magnoliopsida</taxon>
        <taxon>Ranunculales</taxon>
        <taxon>Circaeasteraceae</taxon>
        <taxon>Kingdonia</taxon>
    </lineage>
</organism>